<comment type="caution">
    <text evidence="1">The sequence shown here is derived from an EMBL/GenBank/DDBJ whole genome shotgun (WGS) entry which is preliminary data.</text>
</comment>
<organism evidence="1 2">
    <name type="scientific">Limnovirga soli</name>
    <dbReference type="NCBI Taxonomy" id="2656915"/>
    <lineage>
        <taxon>Bacteria</taxon>
        <taxon>Pseudomonadati</taxon>
        <taxon>Bacteroidota</taxon>
        <taxon>Chitinophagia</taxon>
        <taxon>Chitinophagales</taxon>
        <taxon>Chitinophagaceae</taxon>
        <taxon>Limnovirga</taxon>
    </lineage>
</organism>
<evidence type="ECO:0000313" key="1">
    <source>
        <dbReference type="EMBL" id="NNV53984.1"/>
    </source>
</evidence>
<dbReference type="PANTHER" id="PTHR33361:SF15">
    <property type="entry name" value="DUF885 FAMILY LIPOPROTEIN"/>
    <property type="match status" value="1"/>
</dbReference>
<proteinExistence type="predicted"/>
<dbReference type="InterPro" id="IPR010281">
    <property type="entry name" value="DUF885"/>
</dbReference>
<dbReference type="AlphaFoldDB" id="A0A8J8FCS4"/>
<dbReference type="PROSITE" id="PS51257">
    <property type="entry name" value="PROKAR_LIPOPROTEIN"/>
    <property type="match status" value="1"/>
</dbReference>
<dbReference type="Pfam" id="PF05960">
    <property type="entry name" value="DUF885"/>
    <property type="match status" value="1"/>
</dbReference>
<dbReference type="EMBL" id="WHPF01000001">
    <property type="protein sequence ID" value="NNV53984.1"/>
    <property type="molecule type" value="Genomic_DNA"/>
</dbReference>
<gene>
    <name evidence="1" type="ORF">GD597_00845</name>
</gene>
<sequence>MKYLLVIIAFASVIACNNQQPVNNTNASVTNDSLFAAFENRFIDAYWQQNPSSAIYAGYGKYYDVLKIPDAAALDSDIRFANRFLDSLHQFNYATLSSSNKIDYRILENQFHSSIWYIDSFKQQEWDPSVYNIGGECYEIITNPYAPLNDRLRTLSNHIAHADAYYAAAANMIHEPTKEHTQLAITQNNGSLEVFGNMLQDSIKNATLAPPELDSLQQRISRAKNAIKTYVNNLNNFLGNKNQVFRSFRIGDTLFNQKFRYDIVTNYSANEIFNKAVASKKYYHNEMYRITKQLWPKYFAAQTMPADTLAAIKMMIDKIALQHVSPANFVDTITKQVTDLKQFIIQKDLFAYDTTTPLKVRIMPAFMSGATLASASNTGPYDKQGVAYYNITDLTKLPAAVAESDLREHNNYTLQILSIHEAMPGHDLQGWYSNKSRSIVKAVFGNGAMIEGWAVYTQRMMLDNGWASNQPEMWLMFYKWSLRECCNVITDYGIHCLNYSKDDVVQMLKYQAFQEDAQIEEKYHRATISQVQLCSYYTGATEINALRDAYQQKNGNAYSLKDFHEKFLSYGSAPVKYISALMLGE</sequence>
<reference evidence="1" key="1">
    <citation type="submission" date="2019-10" db="EMBL/GenBank/DDBJ databases">
        <title>Draft genome sequence of Panacibacter sp. KCS-6.</title>
        <authorList>
            <person name="Yim K.J."/>
        </authorList>
    </citation>
    <scope>NUCLEOTIDE SEQUENCE</scope>
    <source>
        <strain evidence="1">KCS-6</strain>
    </source>
</reference>
<protein>
    <submittedName>
        <fullName evidence="1">DUF885 family protein</fullName>
    </submittedName>
</protein>
<dbReference type="RefSeq" id="WP_171605903.1">
    <property type="nucleotide sequence ID" value="NZ_WHPF01000001.1"/>
</dbReference>
<dbReference type="PANTHER" id="PTHR33361">
    <property type="entry name" value="GLR0591 PROTEIN"/>
    <property type="match status" value="1"/>
</dbReference>
<name>A0A8J8FCS4_9BACT</name>
<keyword evidence="2" id="KW-1185">Reference proteome</keyword>
<dbReference type="Proteomes" id="UP000598971">
    <property type="component" value="Unassembled WGS sequence"/>
</dbReference>
<accession>A0A8J8FCS4</accession>
<evidence type="ECO:0000313" key="2">
    <source>
        <dbReference type="Proteomes" id="UP000598971"/>
    </source>
</evidence>